<reference evidence="2 3" key="1">
    <citation type="submission" date="2018-06" db="EMBL/GenBank/DDBJ databases">
        <authorList>
            <consortium name="Pathogen Informatics"/>
            <person name="Doyle S."/>
        </authorList>
    </citation>
    <scope>NUCLEOTIDE SEQUENCE [LARGE SCALE GENOMIC DNA]</scope>
    <source>
        <strain evidence="2 3">NCTC10289</strain>
    </source>
</reference>
<protein>
    <submittedName>
        <fullName evidence="2">Uncharacterized protein</fullName>
    </submittedName>
</protein>
<feature type="compositionally biased region" description="Polar residues" evidence="1">
    <location>
        <begin position="169"/>
        <end position="179"/>
    </location>
</feature>
<sequence>MNPAGGWPSKNRPGLRLRQRRRHCSLRLHESPAHRSSTRCSCIRNSSTSRSRPIAVSRVLRSLALSGLCPVSRQARVRSRCSVRSSNRNSLRSSGRNRPKAFLNKQCHGHTKEHSHREDRKDNLFRSSRRSMDPTVPRPRTVVRSNHQRRPGFLKSHVIQKTKKRHSSGLWQSPERSSP</sequence>
<proteinExistence type="predicted"/>
<feature type="compositionally biased region" description="Low complexity" evidence="1">
    <location>
        <begin position="82"/>
        <end position="96"/>
    </location>
</feature>
<dbReference type="Proteomes" id="UP000254287">
    <property type="component" value="Unassembled WGS sequence"/>
</dbReference>
<accession>A0A376D4A4</accession>
<organism evidence="2 3">
    <name type="scientific">Corynebacterium minutissimum</name>
    <dbReference type="NCBI Taxonomy" id="38301"/>
    <lineage>
        <taxon>Bacteria</taxon>
        <taxon>Bacillati</taxon>
        <taxon>Actinomycetota</taxon>
        <taxon>Actinomycetes</taxon>
        <taxon>Mycobacteriales</taxon>
        <taxon>Corynebacteriaceae</taxon>
        <taxon>Corynebacterium</taxon>
    </lineage>
</organism>
<name>A0A376D4A4_9CORY</name>
<evidence type="ECO:0000256" key="1">
    <source>
        <dbReference type="SAM" id="MobiDB-lite"/>
    </source>
</evidence>
<feature type="compositionally biased region" description="Basic and acidic residues" evidence="1">
    <location>
        <begin position="110"/>
        <end position="124"/>
    </location>
</feature>
<evidence type="ECO:0000313" key="3">
    <source>
        <dbReference type="Proteomes" id="UP000254287"/>
    </source>
</evidence>
<gene>
    <name evidence="2" type="ORF">NCTC10289_02578</name>
</gene>
<dbReference type="AlphaFoldDB" id="A0A376D4A4"/>
<evidence type="ECO:0000313" key="2">
    <source>
        <dbReference type="EMBL" id="STC81918.1"/>
    </source>
</evidence>
<feature type="compositionally biased region" description="Basic residues" evidence="1">
    <location>
        <begin position="146"/>
        <end position="167"/>
    </location>
</feature>
<feature type="region of interest" description="Disordered" evidence="1">
    <location>
        <begin position="80"/>
        <end position="179"/>
    </location>
</feature>
<dbReference type="EMBL" id="UFXP01000001">
    <property type="protein sequence ID" value="STC81918.1"/>
    <property type="molecule type" value="Genomic_DNA"/>
</dbReference>